<feature type="compositionally biased region" description="Polar residues" evidence="1">
    <location>
        <begin position="610"/>
        <end position="629"/>
    </location>
</feature>
<comment type="caution">
    <text evidence="2">The sequence shown here is derived from an EMBL/GenBank/DDBJ whole genome shotgun (WGS) entry which is preliminary data.</text>
</comment>
<feature type="region of interest" description="Disordered" evidence="1">
    <location>
        <begin position="785"/>
        <end position="820"/>
    </location>
</feature>
<feature type="compositionally biased region" description="Basic and acidic residues" evidence="1">
    <location>
        <begin position="491"/>
        <end position="508"/>
    </location>
</feature>
<evidence type="ECO:0008006" key="4">
    <source>
        <dbReference type="Google" id="ProtNLM"/>
    </source>
</evidence>
<evidence type="ECO:0000313" key="2">
    <source>
        <dbReference type="EMBL" id="CAF4944626.1"/>
    </source>
</evidence>
<evidence type="ECO:0000313" key="3">
    <source>
        <dbReference type="Proteomes" id="UP000663880"/>
    </source>
</evidence>
<feature type="region of interest" description="Disordered" evidence="1">
    <location>
        <begin position="1162"/>
        <end position="1205"/>
    </location>
</feature>
<reference evidence="2" key="1">
    <citation type="submission" date="2021-02" db="EMBL/GenBank/DDBJ databases">
        <authorList>
            <person name="Steward A R."/>
        </authorList>
    </citation>
    <scope>NUCLEOTIDE SEQUENCE</scope>
</reference>
<feature type="compositionally biased region" description="Basic and acidic residues" evidence="1">
    <location>
        <begin position="289"/>
        <end position="331"/>
    </location>
</feature>
<organism evidence="2 3">
    <name type="scientific">Pieris macdunnoughi</name>
    <dbReference type="NCBI Taxonomy" id="345717"/>
    <lineage>
        <taxon>Eukaryota</taxon>
        <taxon>Metazoa</taxon>
        <taxon>Ecdysozoa</taxon>
        <taxon>Arthropoda</taxon>
        <taxon>Hexapoda</taxon>
        <taxon>Insecta</taxon>
        <taxon>Pterygota</taxon>
        <taxon>Neoptera</taxon>
        <taxon>Endopterygota</taxon>
        <taxon>Lepidoptera</taxon>
        <taxon>Glossata</taxon>
        <taxon>Ditrysia</taxon>
        <taxon>Papilionoidea</taxon>
        <taxon>Pieridae</taxon>
        <taxon>Pierinae</taxon>
        <taxon>Pieris</taxon>
    </lineage>
</organism>
<feature type="compositionally biased region" description="Basic and acidic residues" evidence="1">
    <location>
        <begin position="630"/>
        <end position="652"/>
    </location>
</feature>
<sequence>MMITIHGLPTNTKSQDLRAVIIQECKITDFILDNLAPDGNGLKKVRVGLANDSEGNQVMKNLNGYCLSGHILHVTTVGKSGEIQSQQLNNFPTDQTRVNSWNNQLPWSMQQQQFNQYNYQQMNSYPVTSQYDQRTSIYDRIGPHSEDFSITQKCAPQQIPDVMNQYDQRTSVYDRVGPPCPDFSIAQKSATQQKVAPTMTSEQDQVQWSANIGTYQNNIPFYQQQSLKSPKASAFALDACASVRQDRRGDIQHQNISYPEKTTQAASFDKEYNWFSQSKTSYSTNQDGRVNRDASGKIDDNRNRGDHSNGNRSRNEQQYHALVDRDRRVNPDRSGNANRDRHGNRVRDTNRDCDRNRDHDGNRNRDRNRDRDVIRDRDGNRDRDVNRDRDGNWDRDGNRDRDRNRDRDLNLDRDTNRDRDGNRDRDRNRDRDGNLDRDTNRDRDGNRHRDGNLDRDGNRDRDVIRDRDGNRHRDGNRDRCEIRDRHENRDRFEHHDHNTSSDKHRGQDARPTFSCHDSARNRNYGKADTDNLRESRWDTHVRNQREWESNNQNVHEQLIVSVKNEQFKNSSSIKEEFKKNEQILKRSNSSNKFNASSQRASGSFGRIHKSQTNNQDRNTTQPRKSYQDNTLKRKYDHKEEKLNVRPSTEEPYKKFKPNTIVSTKMTAPTSLPKRLNRHTTWVQQVSSSVAKQVLESAGKCPKENRVIFVELKKCILNRINMVYGNNLANTMDEIITEYNKNFNPDQNNELYEAIRVISESKTKFEKPSSDSVKSDAATVVAPQAQTPNVSEPVSTCPSFVPTKTPHSIKPVTQNKKTPPANVNLLSKTPTRVVADIKLPKYPLNEQKQADKLGVILDLSEPYKSIVKDHTNEIENMATECCKAVDIELGASNRQFWQGAVSEIKKLLRMHLTNRLLNVKRNLGVRIFYKPTKPKRESLEVFLKQYDVISLKNSDRKKMLVVQCSTYKGFDNLCRQKTKTIGDITLTFKPLHLVVNPKKSSLKNGEMIVEQSESESDDDNEKLNKDIAECQQDILNNTDVVLLETVEEIIDVDKIQSTDIQTCSQNSGHKIIETNEDKREENVSNSVTAANIDKYGNDKEKGKLMENIQNGNKNCDQSKDVTNTFEKDDVIISDQNLSTGVVIRDGETEQNKYTITDTIVENDDEKQDSPPLIEDVDNEKVRNSDKVANIEDGIADDIDEDDLEDF</sequence>
<feature type="compositionally biased region" description="Acidic residues" evidence="1">
    <location>
        <begin position="1192"/>
        <end position="1205"/>
    </location>
</feature>
<feature type="compositionally biased region" description="Polar residues" evidence="1">
    <location>
        <begin position="785"/>
        <end position="797"/>
    </location>
</feature>
<dbReference type="EMBL" id="CAJOBZ010000069">
    <property type="protein sequence ID" value="CAF4944626.1"/>
    <property type="molecule type" value="Genomic_DNA"/>
</dbReference>
<dbReference type="Proteomes" id="UP000663880">
    <property type="component" value="Unassembled WGS sequence"/>
</dbReference>
<gene>
    <name evidence="2" type="ORF">PMACD_LOCUS15056</name>
</gene>
<protein>
    <recommendedName>
        <fullName evidence="4">RRM domain-containing protein</fullName>
    </recommendedName>
</protein>
<proteinExistence type="predicted"/>
<feature type="region of interest" description="Disordered" evidence="1">
    <location>
        <begin position="491"/>
        <end position="531"/>
    </location>
</feature>
<evidence type="ECO:0000256" key="1">
    <source>
        <dbReference type="SAM" id="MobiDB-lite"/>
    </source>
</evidence>
<feature type="compositionally biased region" description="Basic and acidic residues" evidence="1">
    <location>
        <begin position="517"/>
        <end position="531"/>
    </location>
</feature>
<feature type="compositionally biased region" description="Basic and acidic residues" evidence="1">
    <location>
        <begin position="338"/>
        <end position="477"/>
    </location>
</feature>
<feature type="region of interest" description="Disordered" evidence="1">
    <location>
        <begin position="584"/>
        <end position="652"/>
    </location>
</feature>
<keyword evidence="3" id="KW-1185">Reference proteome</keyword>
<feature type="region of interest" description="Disordered" evidence="1">
    <location>
        <begin position="280"/>
        <end position="477"/>
    </location>
</feature>
<dbReference type="AlphaFoldDB" id="A0A821XL98"/>
<name>A0A821XL98_9NEOP</name>
<dbReference type="OrthoDB" id="7430688at2759"/>
<feature type="compositionally biased region" description="Polar residues" evidence="1">
    <location>
        <begin position="585"/>
        <end position="601"/>
    </location>
</feature>
<accession>A0A821XL98</accession>
<feature type="compositionally biased region" description="Basic and acidic residues" evidence="1">
    <location>
        <begin position="1177"/>
        <end position="1188"/>
    </location>
</feature>